<comment type="caution">
    <text evidence="7">The sequence shown here is derived from an EMBL/GenBank/DDBJ whole genome shotgun (WGS) entry which is preliminary data.</text>
</comment>
<dbReference type="InterPro" id="IPR007472">
    <property type="entry name" value="N-end_Aminoacyl_Trfase_C"/>
</dbReference>
<evidence type="ECO:0000256" key="1">
    <source>
        <dbReference type="ARBA" id="ARBA00022490"/>
    </source>
</evidence>
<evidence type="ECO:0000313" key="7">
    <source>
        <dbReference type="EMBL" id="CCO44902.1"/>
    </source>
</evidence>
<dbReference type="GO" id="GO:0008914">
    <property type="term" value="F:leucyl-tRNA--protein transferase activity"/>
    <property type="evidence" value="ECO:0007669"/>
    <property type="project" value="UniProtKB-UniRule"/>
</dbReference>
<evidence type="ECO:0000313" key="8">
    <source>
        <dbReference type="Proteomes" id="UP000018211"/>
    </source>
</evidence>
<dbReference type="NCBIfam" id="NF002346">
    <property type="entry name" value="PRK01305.2-3"/>
    <property type="match status" value="1"/>
</dbReference>
<dbReference type="GO" id="GO:0071596">
    <property type="term" value="P:ubiquitin-dependent protein catabolic process via the N-end rule pathway"/>
    <property type="evidence" value="ECO:0007669"/>
    <property type="project" value="InterPro"/>
</dbReference>
<name>A0AAV2VJN4_9VIBR</name>
<comment type="function">
    <text evidence="4">Functions in the N-end rule pathway of protein degradation where it conjugates Leu from its aminoacyl-tRNA to the N-termini of proteins containing an N-terminal aspartate or glutamate.</text>
</comment>
<dbReference type="NCBIfam" id="NF002342">
    <property type="entry name" value="PRK01305.1-3"/>
    <property type="match status" value="1"/>
</dbReference>
<comment type="catalytic activity">
    <reaction evidence="4">
        <text>N-terminal L-glutamyl-[protein] + L-leucyl-tRNA(Leu) = N-terminal L-leucyl-L-glutamyl-[protein] + tRNA(Leu) + H(+)</text>
        <dbReference type="Rhea" id="RHEA:50412"/>
        <dbReference type="Rhea" id="RHEA-COMP:9613"/>
        <dbReference type="Rhea" id="RHEA-COMP:9622"/>
        <dbReference type="Rhea" id="RHEA-COMP:12664"/>
        <dbReference type="Rhea" id="RHEA-COMP:12668"/>
        <dbReference type="ChEBI" id="CHEBI:15378"/>
        <dbReference type="ChEBI" id="CHEBI:64721"/>
        <dbReference type="ChEBI" id="CHEBI:78442"/>
        <dbReference type="ChEBI" id="CHEBI:78494"/>
        <dbReference type="ChEBI" id="CHEBI:133041"/>
        <dbReference type="EC" id="2.3.2.29"/>
    </reaction>
</comment>
<feature type="domain" description="N-end rule aminoacyl transferase C-terminal" evidence="6">
    <location>
        <begin position="107"/>
        <end position="226"/>
    </location>
</feature>
<dbReference type="PIRSF" id="PIRSF037208">
    <property type="entry name" value="ATE_pro_prd"/>
    <property type="match status" value="1"/>
</dbReference>
<keyword evidence="2 4" id="KW-0808">Transferase</keyword>
<comment type="subcellular location">
    <subcellularLocation>
        <location evidence="4">Cytoplasm</location>
    </subcellularLocation>
</comment>
<protein>
    <recommendedName>
        <fullName evidence="4">Aspartate/glutamate leucyltransferase</fullName>
        <ecNumber evidence="4">2.3.2.29</ecNumber>
    </recommendedName>
</protein>
<sequence length="233" mass="27260">MNQKDQTLIRIGMTESHDCSYLSEQQERVAVVLDDVLHTCSGYELLMANGFRRSGNAIYKPQCDQCNACQSLRVAVADFVPSKSQKRLKNKAKGIHWEMKNTLDENWFDVYAEYINHRHKSGTMYPPRKKDFFDFAQNEWLNTQFLHVYQDETLIGVAVTDVMSNSASAFYTFYNPHSELSLGTLCVLFQLEYCKKSGKQWLYLGYQIDECQAMNYKVRFHPHQRLVNHRWQG</sequence>
<accession>A0AAV2VJN4</accession>
<comment type="similarity">
    <text evidence="4">Belongs to the R-transferase family. Bpt subfamily.</text>
</comment>
<keyword evidence="3 4" id="KW-0012">Acyltransferase</keyword>
<dbReference type="Pfam" id="PF04376">
    <property type="entry name" value="ATE_N"/>
    <property type="match status" value="1"/>
</dbReference>
<dbReference type="RefSeq" id="WP_004406558.1">
    <property type="nucleotide sequence ID" value="NZ_LK391965.1"/>
</dbReference>
<dbReference type="EMBL" id="CAOF01000033">
    <property type="protein sequence ID" value="CCO44902.1"/>
    <property type="molecule type" value="Genomic_DNA"/>
</dbReference>
<dbReference type="NCBIfam" id="NF002345">
    <property type="entry name" value="PRK01305.2-2"/>
    <property type="match status" value="1"/>
</dbReference>
<reference evidence="7 8" key="1">
    <citation type="journal article" date="2013" name="ISME J.">
        <title>Comparative genomics of pathogenic lineages of Vibrio nigripulchritudo identifies virulence-associated traits.</title>
        <authorList>
            <person name="Goudenege D."/>
            <person name="Labreuche Y."/>
            <person name="Krin E."/>
            <person name="Ansquer D."/>
            <person name="Mangenot S."/>
            <person name="Calteau A."/>
            <person name="Medigue C."/>
            <person name="Mazel D."/>
            <person name="Polz M.F."/>
            <person name="Le Roux F."/>
        </authorList>
    </citation>
    <scope>NUCLEOTIDE SEQUENCE [LARGE SCALE GENOMIC DNA]</scope>
    <source>
        <strain evidence="7 8">SOn1</strain>
    </source>
</reference>
<evidence type="ECO:0000256" key="3">
    <source>
        <dbReference type="ARBA" id="ARBA00023315"/>
    </source>
</evidence>
<evidence type="ECO:0000259" key="5">
    <source>
        <dbReference type="Pfam" id="PF04376"/>
    </source>
</evidence>
<dbReference type="Pfam" id="PF04377">
    <property type="entry name" value="ATE_C"/>
    <property type="match status" value="1"/>
</dbReference>
<dbReference type="InterPro" id="IPR030700">
    <property type="entry name" value="N-end_Aminoacyl_Trfase"/>
</dbReference>
<dbReference type="Proteomes" id="UP000018211">
    <property type="component" value="Unassembled WGS sequence"/>
</dbReference>
<organism evidence="7 8">
    <name type="scientific">Vibrio nigripulchritudo SOn1</name>
    <dbReference type="NCBI Taxonomy" id="1238450"/>
    <lineage>
        <taxon>Bacteria</taxon>
        <taxon>Pseudomonadati</taxon>
        <taxon>Pseudomonadota</taxon>
        <taxon>Gammaproteobacteria</taxon>
        <taxon>Vibrionales</taxon>
        <taxon>Vibrionaceae</taxon>
        <taxon>Vibrio</taxon>
    </lineage>
</organism>
<evidence type="ECO:0000259" key="6">
    <source>
        <dbReference type="Pfam" id="PF04377"/>
    </source>
</evidence>
<dbReference type="PANTHER" id="PTHR21367:SF1">
    <property type="entry name" value="ARGINYL-TRNA--PROTEIN TRANSFERASE 1"/>
    <property type="match status" value="1"/>
</dbReference>
<evidence type="ECO:0000256" key="2">
    <source>
        <dbReference type="ARBA" id="ARBA00022679"/>
    </source>
</evidence>
<dbReference type="InterPro" id="IPR017138">
    <property type="entry name" value="Asp_Glu_LeuTrfase"/>
</dbReference>
<dbReference type="GeneID" id="97540802"/>
<dbReference type="InterPro" id="IPR016181">
    <property type="entry name" value="Acyl_CoA_acyltransferase"/>
</dbReference>
<dbReference type="HAMAP" id="MF_00689">
    <property type="entry name" value="Bpt"/>
    <property type="match status" value="1"/>
</dbReference>
<dbReference type="InterPro" id="IPR007471">
    <property type="entry name" value="N-end_Aminoacyl_Trfase_N"/>
</dbReference>
<dbReference type="SUPFAM" id="SSF55729">
    <property type="entry name" value="Acyl-CoA N-acyltransferases (Nat)"/>
    <property type="match status" value="1"/>
</dbReference>
<dbReference type="EC" id="2.3.2.29" evidence="4"/>
<proteinExistence type="inferred from homology"/>
<dbReference type="GO" id="GO:0004057">
    <property type="term" value="F:arginyl-tRNA--protein transferase activity"/>
    <property type="evidence" value="ECO:0007669"/>
    <property type="project" value="InterPro"/>
</dbReference>
<dbReference type="PANTHER" id="PTHR21367">
    <property type="entry name" value="ARGININE-TRNA-PROTEIN TRANSFERASE 1"/>
    <property type="match status" value="1"/>
</dbReference>
<evidence type="ECO:0000256" key="4">
    <source>
        <dbReference type="HAMAP-Rule" id="MF_00689"/>
    </source>
</evidence>
<dbReference type="AlphaFoldDB" id="A0AAV2VJN4"/>
<comment type="catalytic activity">
    <reaction evidence="4">
        <text>N-terminal L-aspartyl-[protein] + L-leucyl-tRNA(Leu) = N-terminal L-leucyl-L-aspartyl-[protein] + tRNA(Leu) + H(+)</text>
        <dbReference type="Rhea" id="RHEA:50420"/>
        <dbReference type="Rhea" id="RHEA-COMP:9613"/>
        <dbReference type="Rhea" id="RHEA-COMP:9622"/>
        <dbReference type="Rhea" id="RHEA-COMP:12669"/>
        <dbReference type="Rhea" id="RHEA-COMP:12674"/>
        <dbReference type="ChEBI" id="CHEBI:15378"/>
        <dbReference type="ChEBI" id="CHEBI:64720"/>
        <dbReference type="ChEBI" id="CHEBI:78442"/>
        <dbReference type="ChEBI" id="CHEBI:78494"/>
        <dbReference type="ChEBI" id="CHEBI:133042"/>
        <dbReference type="EC" id="2.3.2.29"/>
    </reaction>
</comment>
<feature type="domain" description="N-end aminoacyl transferase N-terminal" evidence="5">
    <location>
        <begin position="17"/>
        <end position="87"/>
    </location>
</feature>
<dbReference type="GO" id="GO:0005737">
    <property type="term" value="C:cytoplasm"/>
    <property type="evidence" value="ECO:0007669"/>
    <property type="project" value="UniProtKB-SubCell"/>
</dbReference>
<gene>
    <name evidence="4" type="primary">bpt</name>
    <name evidence="7" type="ORF">VIBNISOn1_1280050</name>
</gene>
<keyword evidence="1 4" id="KW-0963">Cytoplasm</keyword>